<feature type="domain" description="Thioredoxin" evidence="2">
    <location>
        <begin position="24"/>
        <end position="179"/>
    </location>
</feature>
<evidence type="ECO:0000313" key="4">
    <source>
        <dbReference type="Proteomes" id="UP001431449"/>
    </source>
</evidence>
<dbReference type="EMBL" id="JALNMH010000005">
    <property type="protein sequence ID" value="MCK7593518.1"/>
    <property type="molecule type" value="Genomic_DNA"/>
</dbReference>
<reference evidence="3" key="1">
    <citation type="submission" date="2022-04" db="EMBL/GenBank/DDBJ databases">
        <title>Lysobacter sp. CAU 1642 isolated from sea sand.</title>
        <authorList>
            <person name="Kim W."/>
        </authorList>
    </citation>
    <scope>NUCLEOTIDE SEQUENCE</scope>
    <source>
        <strain evidence="3">CAU 1642</strain>
    </source>
</reference>
<evidence type="ECO:0000259" key="2">
    <source>
        <dbReference type="PROSITE" id="PS51352"/>
    </source>
</evidence>
<dbReference type="PROSITE" id="PS51352">
    <property type="entry name" value="THIOREDOXIN_2"/>
    <property type="match status" value="1"/>
</dbReference>
<dbReference type="Proteomes" id="UP001431449">
    <property type="component" value="Unassembled WGS sequence"/>
</dbReference>
<dbReference type="PANTHER" id="PTHR43640">
    <property type="entry name" value="OS07G0260300 PROTEIN"/>
    <property type="match status" value="1"/>
</dbReference>
<protein>
    <submittedName>
        <fullName evidence="3">Redoxin domain-containing protein</fullName>
    </submittedName>
</protein>
<comment type="caution">
    <text evidence="3">The sequence shown here is derived from an EMBL/GenBank/DDBJ whole genome shotgun (WGS) entry which is preliminary data.</text>
</comment>
<dbReference type="SUPFAM" id="SSF52833">
    <property type="entry name" value="Thioredoxin-like"/>
    <property type="match status" value="1"/>
</dbReference>
<accession>A0ABT0GGF3</accession>
<dbReference type="InterPro" id="IPR013766">
    <property type="entry name" value="Thioredoxin_domain"/>
</dbReference>
<keyword evidence="1" id="KW-0732">Signal</keyword>
<feature type="chain" id="PRO_5047174836" evidence="1">
    <location>
        <begin position="22"/>
        <end position="204"/>
    </location>
</feature>
<name>A0ABT0GGF3_9GAMM</name>
<feature type="signal peptide" evidence="1">
    <location>
        <begin position="1"/>
        <end position="21"/>
    </location>
</feature>
<dbReference type="Pfam" id="PF08534">
    <property type="entry name" value="Redoxin"/>
    <property type="match status" value="1"/>
</dbReference>
<proteinExistence type="predicted"/>
<keyword evidence="4" id="KW-1185">Reference proteome</keyword>
<evidence type="ECO:0000256" key="1">
    <source>
        <dbReference type="SAM" id="SignalP"/>
    </source>
</evidence>
<gene>
    <name evidence="3" type="ORF">M0G41_07545</name>
</gene>
<dbReference type="Gene3D" id="3.40.30.10">
    <property type="entry name" value="Glutaredoxin"/>
    <property type="match status" value="1"/>
</dbReference>
<sequence length="204" mass="21496">MKPALSVLASALLIGLPTAQAAPAKVGEAAPAFTLTDSTGAERSLADFAGKTVVLEWTNHECPFVKKHYNAANIPSQQREAVDDDVVWLVLNSSAPGKQGHVDGATANRIQANWKAAQTHYLFDTDGSVGRAYAAKTTPHMYIIDPEGVLRYAGAIDSIPSADTGDIPEATQYVPQALAELAAGKPVSLSTSQPYGCSIKYKDA</sequence>
<dbReference type="InterPro" id="IPR013740">
    <property type="entry name" value="Redoxin"/>
</dbReference>
<evidence type="ECO:0000313" key="3">
    <source>
        <dbReference type="EMBL" id="MCK7593518.1"/>
    </source>
</evidence>
<organism evidence="3 4">
    <name type="scientific">Pseudomarimonas salicorniae</name>
    <dbReference type="NCBI Taxonomy" id="2933270"/>
    <lineage>
        <taxon>Bacteria</taxon>
        <taxon>Pseudomonadati</taxon>
        <taxon>Pseudomonadota</taxon>
        <taxon>Gammaproteobacteria</taxon>
        <taxon>Lysobacterales</taxon>
        <taxon>Lysobacteraceae</taxon>
        <taxon>Pseudomarimonas</taxon>
    </lineage>
</organism>
<dbReference type="PANTHER" id="PTHR43640:SF1">
    <property type="entry name" value="THIOREDOXIN-DEPENDENT PEROXIREDOXIN"/>
    <property type="match status" value="1"/>
</dbReference>
<dbReference type="RefSeq" id="WP_248207176.1">
    <property type="nucleotide sequence ID" value="NZ_JALNMH010000005.1"/>
</dbReference>
<dbReference type="InterPro" id="IPR036249">
    <property type="entry name" value="Thioredoxin-like_sf"/>
</dbReference>
<dbReference type="InterPro" id="IPR047262">
    <property type="entry name" value="PRX-like1"/>
</dbReference>